<feature type="region of interest" description="Disordered" evidence="16">
    <location>
        <begin position="1"/>
        <end position="39"/>
    </location>
</feature>
<evidence type="ECO:0000313" key="21">
    <source>
        <dbReference type="Proteomes" id="UP000007303"/>
    </source>
</evidence>
<keyword evidence="4" id="KW-0217">Developmental protein</keyword>
<reference evidence="19 21" key="1">
    <citation type="journal article" date="2004" name="Nature">
        <title>Genome duplication in the teleost fish Tetraodon nigroviridis reveals the early vertebrate proto-karyotype.</title>
        <authorList>
            <person name="Jaillon O."/>
            <person name="Aury J.-M."/>
            <person name="Brunet F."/>
            <person name="Petit J.-L."/>
            <person name="Stange-Thomann N."/>
            <person name="Mauceli E."/>
            <person name="Bouneau L."/>
            <person name="Fischer C."/>
            <person name="Ozouf-Costaz C."/>
            <person name="Bernot A."/>
            <person name="Nicaud S."/>
            <person name="Jaffe D."/>
            <person name="Fisher S."/>
            <person name="Lutfalla G."/>
            <person name="Dossat C."/>
            <person name="Segurens B."/>
            <person name="Dasilva C."/>
            <person name="Salanoubat M."/>
            <person name="Levy M."/>
            <person name="Boudet N."/>
            <person name="Castellano S."/>
            <person name="Anthouard V."/>
            <person name="Jubin C."/>
            <person name="Castelli V."/>
            <person name="Katinka M."/>
            <person name="Vacherie B."/>
            <person name="Biemont C."/>
            <person name="Skalli Z."/>
            <person name="Cattolico L."/>
            <person name="Poulain J."/>
            <person name="De Berardinis V."/>
            <person name="Cruaud C."/>
            <person name="Duprat S."/>
            <person name="Brottier P."/>
            <person name="Coutanceau J.-P."/>
            <person name="Gouzy J."/>
            <person name="Parra G."/>
            <person name="Lardier G."/>
            <person name="Chapple C."/>
            <person name="McKernan K.J."/>
            <person name="McEwan P."/>
            <person name="Bosak S."/>
            <person name="Kellis M."/>
            <person name="Volff J.-N."/>
            <person name="Guigo R."/>
            <person name="Zody M.C."/>
            <person name="Mesirov J."/>
            <person name="Lindblad-Toh K."/>
            <person name="Birren B."/>
            <person name="Nusbaum C."/>
            <person name="Kahn D."/>
            <person name="Robinson-Rechavi M."/>
            <person name="Laudet V."/>
            <person name="Schachter V."/>
            <person name="Quetier F."/>
            <person name="Saurin W."/>
            <person name="Scarpelli C."/>
            <person name="Wincker P."/>
            <person name="Lander E.S."/>
            <person name="Weissenbach J."/>
            <person name="Roest Crollius H."/>
        </authorList>
    </citation>
    <scope>NUCLEOTIDE SEQUENCE [LARGE SCALE GENOMIC DNA]</scope>
</reference>
<sequence length="509" mass="55828">MDDQTRMLTGLTGLAGLQQADVGDPDSVRKQQSLGQPQQDIGDILQQIMAITDESLDEAQARKHALNCHRMKPALFSVLCEIKEKTVLSIRGVQEEDPPDPQIMRLDNMLLAEGVSGPEKGGGSAAAAAAAAAAGGSPTDSSIEHSDYRAKLAQIRQIYHAELEKYEQACSEFTNHVMNLLREQSRTRPISPKEIERMVAIIHRKFSSIQMQLKQSTCEAVMILRSRFLDARRKRRNFNKQATEVLNEYFYSHLSNPYPSEEAKEELAKKCGITVSQVSNWFGNKRIRYKKNIGKFQEEANLYAVKTAVDAANVSAQASQANSPATPNSGSYSLSHTGDAYLGLHSLNGEGLSIAPSLQQQVDTLHRATHLTAGYEELSGSGLYTPHCLDVSTKRRLWRDRLRTGAIPSTILGLIGFVFYVGRLTAGRTPPTPLRSPPLLVLPAAFTQTPPTDSVRSCCHSTPAVVFPDYPPPRSPHFSLSHTLSSAATQGDACISLALTVLEHRTAER</sequence>
<feature type="DNA-binding region" description="Homeobox" evidence="15">
    <location>
        <begin position="231"/>
        <end position="293"/>
    </location>
</feature>
<dbReference type="GO" id="GO:0030901">
    <property type="term" value="P:midbrain development"/>
    <property type="evidence" value="ECO:0007669"/>
    <property type="project" value="Ensembl"/>
</dbReference>
<name>Q4RHF6_TETNG</name>
<feature type="domain" description="Homeobox" evidence="17">
    <location>
        <begin position="229"/>
        <end position="292"/>
    </location>
</feature>
<dbReference type="GO" id="GO:0048701">
    <property type="term" value="P:embryonic cranial skeleton morphogenesis"/>
    <property type="evidence" value="ECO:0007669"/>
    <property type="project" value="Ensembl"/>
</dbReference>
<evidence type="ECO:0000256" key="10">
    <source>
        <dbReference type="ARBA" id="ARBA00023163"/>
    </source>
</evidence>
<dbReference type="GeneTree" id="ENSGT00940000165175"/>
<dbReference type="Pfam" id="PF05920">
    <property type="entry name" value="Homeobox_KN"/>
    <property type="match status" value="1"/>
</dbReference>
<evidence type="ECO:0000256" key="2">
    <source>
        <dbReference type="ARBA" id="ARBA00004123"/>
    </source>
</evidence>
<keyword evidence="11 15" id="KW-0539">Nucleus</keyword>
<proteinExistence type="inferred from homology"/>
<dbReference type="InterPro" id="IPR005542">
    <property type="entry name" value="PBX_PBC_dom"/>
</dbReference>
<evidence type="ECO:0000256" key="8">
    <source>
        <dbReference type="ARBA" id="ARBA00023155"/>
    </source>
</evidence>
<dbReference type="GO" id="GO:0043565">
    <property type="term" value="F:sequence-specific DNA binding"/>
    <property type="evidence" value="ECO:0007669"/>
    <property type="project" value="UniProtKB-ARBA"/>
</dbReference>
<dbReference type="InterPro" id="IPR017970">
    <property type="entry name" value="Homeobox_CS"/>
</dbReference>
<dbReference type="GO" id="GO:0005667">
    <property type="term" value="C:transcription regulator complex"/>
    <property type="evidence" value="ECO:0007669"/>
    <property type="project" value="UniProtKB-ARBA"/>
</dbReference>
<evidence type="ECO:0000256" key="12">
    <source>
        <dbReference type="ARBA" id="ARBA00067471"/>
    </source>
</evidence>
<dbReference type="InterPro" id="IPR050224">
    <property type="entry name" value="TALE_homeobox"/>
</dbReference>
<keyword evidence="9" id="KW-0010">Activator</keyword>
<dbReference type="GO" id="GO:0030902">
    <property type="term" value="P:hindbrain development"/>
    <property type="evidence" value="ECO:0007669"/>
    <property type="project" value="Ensembl"/>
</dbReference>
<organism evidence="19">
    <name type="scientific">Tetraodon nigroviridis</name>
    <name type="common">Spotted green pufferfish</name>
    <name type="synonym">Chelonodon nigroviridis</name>
    <dbReference type="NCBI Taxonomy" id="99883"/>
    <lineage>
        <taxon>Eukaryota</taxon>
        <taxon>Metazoa</taxon>
        <taxon>Chordata</taxon>
        <taxon>Craniata</taxon>
        <taxon>Vertebrata</taxon>
        <taxon>Euteleostomi</taxon>
        <taxon>Actinopterygii</taxon>
        <taxon>Neopterygii</taxon>
        <taxon>Teleostei</taxon>
        <taxon>Neoteleostei</taxon>
        <taxon>Acanthomorphata</taxon>
        <taxon>Eupercaria</taxon>
        <taxon>Tetraodontiformes</taxon>
        <taxon>Tetradontoidea</taxon>
        <taxon>Tetraodontidae</taxon>
        <taxon>Tetraodon</taxon>
    </lineage>
</organism>
<dbReference type="GO" id="GO:0001755">
    <property type="term" value="P:neural crest cell migration"/>
    <property type="evidence" value="ECO:0007669"/>
    <property type="project" value="Ensembl"/>
</dbReference>
<accession>Q4RHF6</accession>
<dbReference type="Proteomes" id="UP000007303">
    <property type="component" value="Unassembled WGS sequence"/>
</dbReference>
<keyword evidence="7 15" id="KW-0238">DNA-binding</keyword>
<dbReference type="GO" id="GO:0060059">
    <property type="term" value="P:embryonic retina morphogenesis in camera-type eye"/>
    <property type="evidence" value="ECO:0007669"/>
    <property type="project" value="Ensembl"/>
</dbReference>
<evidence type="ECO:0000256" key="13">
    <source>
        <dbReference type="ARBA" id="ARBA00082092"/>
    </source>
</evidence>
<evidence type="ECO:0000313" key="20">
    <source>
        <dbReference type="Ensembl" id="ENSTNIP00000021729.1"/>
    </source>
</evidence>
<feature type="domain" description="PBC" evidence="18">
    <location>
        <begin position="36"/>
        <end position="230"/>
    </location>
</feature>
<dbReference type="FunFam" id="1.10.10.60:FF:000277">
    <property type="entry name" value="Pre-B-cell leukemia transcription factor 1"/>
    <property type="match status" value="1"/>
</dbReference>
<dbReference type="GO" id="GO:0005634">
    <property type="term" value="C:nucleus"/>
    <property type="evidence" value="ECO:0007669"/>
    <property type="project" value="UniProtKB-SubCell"/>
</dbReference>
<dbReference type="OMA" id="GDACISL"/>
<dbReference type="GO" id="GO:0003007">
    <property type="term" value="P:heart morphogenesis"/>
    <property type="evidence" value="ECO:0007669"/>
    <property type="project" value="Ensembl"/>
</dbReference>
<dbReference type="InterPro" id="IPR008422">
    <property type="entry name" value="KN_HD"/>
</dbReference>
<evidence type="ECO:0000256" key="5">
    <source>
        <dbReference type="ARBA" id="ARBA00022782"/>
    </source>
</evidence>
<evidence type="ECO:0000256" key="16">
    <source>
        <dbReference type="SAM" id="MobiDB-lite"/>
    </source>
</evidence>
<evidence type="ECO:0000313" key="19">
    <source>
        <dbReference type="EMBL" id="CAG12176.1"/>
    </source>
</evidence>
<dbReference type="GO" id="GO:0003342">
    <property type="term" value="P:proepicardium development"/>
    <property type="evidence" value="ECO:0007669"/>
    <property type="project" value="Ensembl"/>
</dbReference>
<keyword evidence="6" id="KW-0805">Transcription regulation</keyword>
<evidence type="ECO:0000256" key="3">
    <source>
        <dbReference type="ARBA" id="ARBA00007601"/>
    </source>
</evidence>
<keyword evidence="8 15" id="KW-0371">Homeobox</keyword>
<dbReference type="PANTHER" id="PTHR11850">
    <property type="entry name" value="HOMEOBOX PROTEIN TRANSCRIPTION FACTORS"/>
    <property type="match status" value="1"/>
</dbReference>
<dbReference type="AlphaFoldDB" id="Q4RHF6"/>
<dbReference type="PROSITE" id="PS51978">
    <property type="entry name" value="PBC"/>
    <property type="match status" value="1"/>
</dbReference>
<dbReference type="GO" id="GO:0045944">
    <property type="term" value="P:positive regulation of transcription by RNA polymerase II"/>
    <property type="evidence" value="ECO:0007669"/>
    <property type="project" value="Ensembl"/>
</dbReference>
<protein>
    <recommendedName>
        <fullName evidence="12">Pre-B-cell leukemia transcription factor 1</fullName>
    </recommendedName>
    <alternativeName>
        <fullName evidence="13 14">Homeobox protein PBX1</fullName>
    </alternativeName>
</protein>
<feature type="compositionally biased region" description="Low complexity" evidence="16">
    <location>
        <begin position="8"/>
        <end position="20"/>
    </location>
</feature>
<reference evidence="20" key="3">
    <citation type="submission" date="2025-05" db="UniProtKB">
        <authorList>
            <consortium name="Ensembl"/>
        </authorList>
    </citation>
    <scope>IDENTIFICATION</scope>
</reference>
<evidence type="ECO:0000256" key="9">
    <source>
        <dbReference type="ARBA" id="ARBA00023159"/>
    </source>
</evidence>
<dbReference type="EMBL" id="CAAE01015050">
    <property type="protein sequence ID" value="CAG12176.1"/>
    <property type="molecule type" value="Genomic_DNA"/>
</dbReference>
<comment type="subcellular location">
    <subcellularLocation>
        <location evidence="2 15">Nucleus</location>
    </subcellularLocation>
</comment>
<evidence type="ECO:0000259" key="17">
    <source>
        <dbReference type="PROSITE" id="PS50071"/>
    </source>
</evidence>
<keyword evidence="21" id="KW-1185">Reference proteome</keyword>
<evidence type="ECO:0000259" key="18">
    <source>
        <dbReference type="PROSITE" id="PS51978"/>
    </source>
</evidence>
<feature type="compositionally biased region" description="Polar residues" evidence="16">
    <location>
        <begin position="30"/>
        <end position="39"/>
    </location>
</feature>
<dbReference type="HOGENOM" id="CLU_041153_0_0_1"/>
<evidence type="ECO:0000256" key="7">
    <source>
        <dbReference type="ARBA" id="ARBA00023125"/>
    </source>
</evidence>
<dbReference type="GO" id="GO:0001764">
    <property type="term" value="P:neuron migration"/>
    <property type="evidence" value="ECO:0007669"/>
    <property type="project" value="Ensembl"/>
</dbReference>
<evidence type="ECO:0000256" key="15">
    <source>
        <dbReference type="PROSITE-ProRule" id="PRU00108"/>
    </source>
</evidence>
<reference evidence="19" key="2">
    <citation type="submission" date="2004-02" db="EMBL/GenBank/DDBJ databases">
        <authorList>
            <consortium name="Genoscope"/>
            <consortium name="Whitehead Institute Centre for Genome Research"/>
        </authorList>
    </citation>
    <scope>NUCLEOTIDE SEQUENCE</scope>
</reference>
<gene>
    <name evidence="19" type="ORF">GSTENG00034371001</name>
</gene>
<dbReference type="InterPro" id="IPR009057">
    <property type="entry name" value="Homeodomain-like_sf"/>
</dbReference>
<dbReference type="PROSITE" id="PS50071">
    <property type="entry name" value="HOMEOBOX_2"/>
    <property type="match status" value="1"/>
</dbReference>
<dbReference type="GO" id="GO:0031016">
    <property type="term" value="P:pancreas development"/>
    <property type="evidence" value="ECO:0007669"/>
    <property type="project" value="Ensembl"/>
</dbReference>
<dbReference type="InterPro" id="IPR001356">
    <property type="entry name" value="HD"/>
</dbReference>
<evidence type="ECO:0000256" key="1">
    <source>
        <dbReference type="ARBA" id="ARBA00003263"/>
    </source>
</evidence>
<dbReference type="Pfam" id="PF03792">
    <property type="entry name" value="PBC"/>
    <property type="match status" value="1"/>
</dbReference>
<evidence type="ECO:0000256" key="6">
    <source>
        <dbReference type="ARBA" id="ARBA00023015"/>
    </source>
</evidence>
<dbReference type="GO" id="GO:0048741">
    <property type="term" value="P:skeletal muscle fiber development"/>
    <property type="evidence" value="ECO:0007669"/>
    <property type="project" value="Ensembl"/>
</dbReference>
<comment type="function">
    <text evidence="1">Sequence-specific transcription factor which is part of a developmental regulatory system that provides cells with specific positional identities on the anterior-posterior axis.</text>
</comment>
<dbReference type="GO" id="GO:0003232">
    <property type="term" value="P:bulbus arteriosus development"/>
    <property type="evidence" value="ECO:0007669"/>
    <property type="project" value="Ensembl"/>
</dbReference>
<dbReference type="Gene3D" id="1.10.10.60">
    <property type="entry name" value="Homeodomain-like"/>
    <property type="match status" value="1"/>
</dbReference>
<dbReference type="SUPFAM" id="SSF46689">
    <property type="entry name" value="Homeodomain-like"/>
    <property type="match status" value="1"/>
</dbReference>
<dbReference type="GO" id="GO:0007411">
    <property type="term" value="P:axon guidance"/>
    <property type="evidence" value="ECO:0007669"/>
    <property type="project" value="Ensembl"/>
</dbReference>
<evidence type="ECO:0000256" key="11">
    <source>
        <dbReference type="ARBA" id="ARBA00023242"/>
    </source>
</evidence>
<dbReference type="PROSITE" id="PS00027">
    <property type="entry name" value="HOMEOBOX_1"/>
    <property type="match status" value="1"/>
</dbReference>
<comment type="similarity">
    <text evidence="3">Belongs to the TALE/PBX homeobox family.</text>
</comment>
<evidence type="ECO:0000256" key="14">
    <source>
        <dbReference type="ARBA" id="ARBA00082748"/>
    </source>
</evidence>
<dbReference type="CDD" id="cd00086">
    <property type="entry name" value="homeodomain"/>
    <property type="match status" value="1"/>
</dbReference>
<dbReference type="SMART" id="SM00389">
    <property type="entry name" value="HOX"/>
    <property type="match status" value="1"/>
</dbReference>
<dbReference type="GO" id="GO:0055015">
    <property type="term" value="P:ventricular cardiac muscle cell development"/>
    <property type="evidence" value="ECO:0007669"/>
    <property type="project" value="Ensembl"/>
</dbReference>
<dbReference type="Ensembl" id="ENSTNIT00000021964.1">
    <property type="protein sequence ID" value="ENSTNIP00000021729.1"/>
    <property type="gene ID" value="ENSTNIG00000018555.1"/>
</dbReference>
<evidence type="ECO:0000256" key="4">
    <source>
        <dbReference type="ARBA" id="ARBA00022473"/>
    </source>
</evidence>
<dbReference type="GO" id="GO:0000981">
    <property type="term" value="F:DNA-binding transcription factor activity, RNA polymerase II-specific"/>
    <property type="evidence" value="ECO:0007669"/>
    <property type="project" value="InterPro"/>
</dbReference>
<keyword evidence="5" id="KW-0221">Differentiation</keyword>
<dbReference type="STRING" id="99883.ENSTNIP00000021729"/>
<keyword evidence="10" id="KW-0804">Transcription</keyword>
<dbReference type="OrthoDB" id="4187154at2759"/>
<dbReference type="KEGG" id="tng:GSTEN00034371G001"/>